<dbReference type="PRINTS" id="PR00039">
    <property type="entry name" value="HTHLYSR"/>
</dbReference>
<evidence type="ECO:0000256" key="3">
    <source>
        <dbReference type="ARBA" id="ARBA00023125"/>
    </source>
</evidence>
<dbReference type="InterPro" id="IPR000847">
    <property type="entry name" value="LysR_HTH_N"/>
</dbReference>
<dbReference type="RefSeq" id="WP_119319228.1">
    <property type="nucleotide sequence ID" value="NZ_AP025739.1"/>
</dbReference>
<dbReference type="SUPFAM" id="SSF46785">
    <property type="entry name" value="Winged helix' DNA-binding domain"/>
    <property type="match status" value="1"/>
</dbReference>
<dbReference type="KEGG" id="ccot:CCAX7_51540"/>
<gene>
    <name evidence="5" type="ORF">CCAX7_51540</name>
</gene>
<name>A0A402CPE0_9BACT</name>
<dbReference type="Proteomes" id="UP000287394">
    <property type="component" value="Chromosome"/>
</dbReference>
<sequence>MELRQLEAFVKIASEKNFTRAAEELSLTQPAVTRQIAALEQELRTRLLDRLGRRVELTAAGAALYPYALEILRLADEARRAVGDVAQGVSGHLSVGASSTAATYLLPPLLRRFREEHPGVEMSVHTGASARVAEMVLANAVDMAVVMDFRERPGIASVTLAEYANVAVTYPDHALARQKEGIRVSQLAGIPLILMQTETSLRRQVDRLFMEAGVEKTVSMELDNVEAIKKMIEARLGVSILPLLAVHSEITDSRLAALTLQDAPAARQRLSAIYRVDKYRSAALQAFIQLLMRELEKNFLDREIEP</sequence>
<organism evidence="5 6">
    <name type="scientific">Capsulimonas corticalis</name>
    <dbReference type="NCBI Taxonomy" id="2219043"/>
    <lineage>
        <taxon>Bacteria</taxon>
        <taxon>Bacillati</taxon>
        <taxon>Armatimonadota</taxon>
        <taxon>Armatimonadia</taxon>
        <taxon>Capsulimonadales</taxon>
        <taxon>Capsulimonadaceae</taxon>
        <taxon>Capsulimonas</taxon>
    </lineage>
</organism>
<dbReference type="InterPro" id="IPR036390">
    <property type="entry name" value="WH_DNA-bd_sf"/>
</dbReference>
<dbReference type="EMBL" id="AP025739">
    <property type="protein sequence ID" value="BDI33103.1"/>
    <property type="molecule type" value="Genomic_DNA"/>
</dbReference>
<reference evidence="5 6" key="1">
    <citation type="journal article" date="2019" name="Int. J. Syst. Evol. Microbiol.">
        <title>Capsulimonas corticalis gen. nov., sp. nov., an aerobic capsulated bacterium, of a novel bacterial order, Capsulimonadales ord. nov., of the class Armatimonadia of the phylum Armatimonadetes.</title>
        <authorList>
            <person name="Li J."/>
            <person name="Kudo C."/>
            <person name="Tonouchi A."/>
        </authorList>
    </citation>
    <scope>NUCLEOTIDE SEQUENCE [LARGE SCALE GENOMIC DNA]</scope>
    <source>
        <strain evidence="5 6">AX-7</strain>
    </source>
</reference>
<evidence type="ECO:0000313" key="6">
    <source>
        <dbReference type="Proteomes" id="UP000287394"/>
    </source>
</evidence>
<dbReference type="Gene3D" id="3.40.190.290">
    <property type="match status" value="1"/>
</dbReference>
<dbReference type="Gene3D" id="1.10.10.10">
    <property type="entry name" value="Winged helix-like DNA-binding domain superfamily/Winged helix DNA-binding domain"/>
    <property type="match status" value="1"/>
</dbReference>
<evidence type="ECO:0000256" key="4">
    <source>
        <dbReference type="ARBA" id="ARBA00023163"/>
    </source>
</evidence>
<dbReference type="AlphaFoldDB" id="A0A402CPE0"/>
<keyword evidence="4" id="KW-0804">Transcription</keyword>
<dbReference type="Pfam" id="PF00126">
    <property type="entry name" value="HTH_1"/>
    <property type="match status" value="1"/>
</dbReference>
<keyword evidence="2" id="KW-0805">Transcription regulation</keyword>
<comment type="similarity">
    <text evidence="1">Belongs to the LysR transcriptional regulatory family.</text>
</comment>
<dbReference type="OrthoDB" id="8479357at2"/>
<protein>
    <submittedName>
        <fullName evidence="5">LysR family transcriptional regulator</fullName>
    </submittedName>
</protein>
<keyword evidence="6" id="KW-1185">Reference proteome</keyword>
<dbReference type="PANTHER" id="PTHR30126:SF39">
    <property type="entry name" value="HTH-TYPE TRANSCRIPTIONAL REGULATOR CYSL"/>
    <property type="match status" value="1"/>
</dbReference>
<dbReference type="InterPro" id="IPR036388">
    <property type="entry name" value="WH-like_DNA-bd_sf"/>
</dbReference>
<dbReference type="GO" id="GO:0003700">
    <property type="term" value="F:DNA-binding transcription factor activity"/>
    <property type="evidence" value="ECO:0007669"/>
    <property type="project" value="InterPro"/>
</dbReference>
<evidence type="ECO:0000313" key="5">
    <source>
        <dbReference type="EMBL" id="BDI33103.1"/>
    </source>
</evidence>
<dbReference type="Pfam" id="PF03466">
    <property type="entry name" value="LysR_substrate"/>
    <property type="match status" value="1"/>
</dbReference>
<dbReference type="CDD" id="cd05466">
    <property type="entry name" value="PBP2_LTTR_substrate"/>
    <property type="match status" value="1"/>
</dbReference>
<dbReference type="SUPFAM" id="SSF53850">
    <property type="entry name" value="Periplasmic binding protein-like II"/>
    <property type="match status" value="1"/>
</dbReference>
<dbReference type="PANTHER" id="PTHR30126">
    <property type="entry name" value="HTH-TYPE TRANSCRIPTIONAL REGULATOR"/>
    <property type="match status" value="1"/>
</dbReference>
<dbReference type="GO" id="GO:0000976">
    <property type="term" value="F:transcription cis-regulatory region binding"/>
    <property type="evidence" value="ECO:0007669"/>
    <property type="project" value="TreeGrafter"/>
</dbReference>
<dbReference type="FunFam" id="1.10.10.10:FF:000001">
    <property type="entry name" value="LysR family transcriptional regulator"/>
    <property type="match status" value="1"/>
</dbReference>
<keyword evidence="3" id="KW-0238">DNA-binding</keyword>
<dbReference type="InterPro" id="IPR005119">
    <property type="entry name" value="LysR_subst-bd"/>
</dbReference>
<dbReference type="FunCoup" id="A0A402CPE0">
    <property type="interactions" value="50"/>
</dbReference>
<proteinExistence type="inferred from homology"/>
<evidence type="ECO:0000256" key="1">
    <source>
        <dbReference type="ARBA" id="ARBA00009437"/>
    </source>
</evidence>
<dbReference type="PROSITE" id="PS50931">
    <property type="entry name" value="HTH_LYSR"/>
    <property type="match status" value="1"/>
</dbReference>
<accession>A0A402CPE0</accession>
<evidence type="ECO:0000256" key="2">
    <source>
        <dbReference type="ARBA" id="ARBA00023015"/>
    </source>
</evidence>